<dbReference type="WBParaSite" id="ES5_v2.g25678.t1">
    <property type="protein sequence ID" value="ES5_v2.g25678.t1"/>
    <property type="gene ID" value="ES5_v2.g25678"/>
</dbReference>
<proteinExistence type="predicted"/>
<protein>
    <submittedName>
        <fullName evidence="2">BTB domain-containing protein</fullName>
    </submittedName>
</protein>
<reference evidence="2" key="1">
    <citation type="submission" date="2022-11" db="UniProtKB">
        <authorList>
            <consortium name="WormBaseParasite"/>
        </authorList>
    </citation>
    <scope>IDENTIFICATION</scope>
</reference>
<dbReference type="Proteomes" id="UP000887579">
    <property type="component" value="Unplaced"/>
</dbReference>
<evidence type="ECO:0000313" key="2">
    <source>
        <dbReference type="WBParaSite" id="ES5_v2.g25678.t1"/>
    </source>
</evidence>
<sequence>MDSVITKFHDTLLYGTGLTLPINVKLLDEVVKTKKLTFQFRGTLKKQQIKRRLPFEDNPLREILWNDSGKDLTLVIENKEIKVHKFLMAARSSYFQAMLNSPWIENVENQTIVQEFSFEVTEKAVKFIYDFPLVFSSMEDALGLLDFGEYYNVADLKTEAEKYLIAQINANTVCALANASMKCNSQNLRLLCLNYLLKCQKTSFPIFGLETLDPEFNNELTKRIFCVIQSS</sequence>
<name>A0AC34G7Y3_9BILA</name>
<organism evidence="1 2">
    <name type="scientific">Panagrolaimus sp. ES5</name>
    <dbReference type="NCBI Taxonomy" id="591445"/>
    <lineage>
        <taxon>Eukaryota</taxon>
        <taxon>Metazoa</taxon>
        <taxon>Ecdysozoa</taxon>
        <taxon>Nematoda</taxon>
        <taxon>Chromadorea</taxon>
        <taxon>Rhabditida</taxon>
        <taxon>Tylenchina</taxon>
        <taxon>Panagrolaimomorpha</taxon>
        <taxon>Panagrolaimoidea</taxon>
        <taxon>Panagrolaimidae</taxon>
        <taxon>Panagrolaimus</taxon>
    </lineage>
</organism>
<accession>A0AC34G7Y3</accession>
<evidence type="ECO:0000313" key="1">
    <source>
        <dbReference type="Proteomes" id="UP000887579"/>
    </source>
</evidence>